<organism evidence="16 17">
    <name type="scientific">Galendromus occidentalis</name>
    <name type="common">western predatory mite</name>
    <dbReference type="NCBI Taxonomy" id="34638"/>
    <lineage>
        <taxon>Eukaryota</taxon>
        <taxon>Metazoa</taxon>
        <taxon>Ecdysozoa</taxon>
        <taxon>Arthropoda</taxon>
        <taxon>Chelicerata</taxon>
        <taxon>Arachnida</taxon>
        <taxon>Acari</taxon>
        <taxon>Parasitiformes</taxon>
        <taxon>Mesostigmata</taxon>
        <taxon>Gamasina</taxon>
        <taxon>Phytoseioidea</taxon>
        <taxon>Phytoseiidae</taxon>
        <taxon>Typhlodrominae</taxon>
        <taxon>Galendromus</taxon>
    </lineage>
</organism>
<evidence type="ECO:0000256" key="4">
    <source>
        <dbReference type="ARBA" id="ARBA00022723"/>
    </source>
</evidence>
<dbReference type="KEGG" id="goe:100901616"/>
<evidence type="ECO:0000256" key="8">
    <source>
        <dbReference type="ARBA" id="ARBA00023098"/>
    </source>
</evidence>
<feature type="domain" description="Myotubularin phosphatase" evidence="15">
    <location>
        <begin position="122"/>
        <end position="499"/>
    </location>
</feature>
<dbReference type="GO" id="GO:0052629">
    <property type="term" value="F:phosphatidylinositol-3,5-bisphosphate 3-phosphatase activity"/>
    <property type="evidence" value="ECO:0007669"/>
    <property type="project" value="UniProtKB-EC"/>
</dbReference>
<evidence type="ECO:0000256" key="7">
    <source>
        <dbReference type="ARBA" id="ARBA00022833"/>
    </source>
</evidence>
<dbReference type="InterPro" id="IPR010569">
    <property type="entry name" value="Myotubularin-like_Pase_dom"/>
</dbReference>
<evidence type="ECO:0000256" key="9">
    <source>
        <dbReference type="ARBA" id="ARBA00023136"/>
    </source>
</evidence>
<keyword evidence="8" id="KW-0443">Lipid metabolism</keyword>
<dbReference type="InterPro" id="IPR030564">
    <property type="entry name" value="Myotubularin"/>
</dbReference>
<dbReference type="CTD" id="9107"/>
<proteinExistence type="inferred from homology"/>
<evidence type="ECO:0000256" key="5">
    <source>
        <dbReference type="ARBA" id="ARBA00022771"/>
    </source>
</evidence>
<dbReference type="GO" id="GO:0005737">
    <property type="term" value="C:cytoplasm"/>
    <property type="evidence" value="ECO:0007669"/>
    <property type="project" value="TreeGrafter"/>
</dbReference>
<dbReference type="FunFam" id="2.30.29.30:FF:000135">
    <property type="entry name" value="Myotubularin related protein 6"/>
    <property type="match status" value="1"/>
</dbReference>
<evidence type="ECO:0000256" key="2">
    <source>
        <dbReference type="ARBA" id="ARBA00007471"/>
    </source>
</evidence>
<dbReference type="GO" id="GO:0016020">
    <property type="term" value="C:membrane"/>
    <property type="evidence" value="ECO:0007669"/>
    <property type="project" value="UniProtKB-SubCell"/>
</dbReference>
<accession>A0AAJ6QNM9</accession>
<evidence type="ECO:0000256" key="1">
    <source>
        <dbReference type="ARBA" id="ARBA00004370"/>
    </source>
</evidence>
<evidence type="ECO:0000256" key="11">
    <source>
        <dbReference type="PIRSR" id="PIRSR630564-1"/>
    </source>
</evidence>
<dbReference type="Proteomes" id="UP000694867">
    <property type="component" value="Unplaced"/>
</dbReference>
<dbReference type="PANTHER" id="PTHR10807:SF8">
    <property type="entry name" value="PHOSPHATIDYLINOSITOL-3-PHOSPHATE PHOSPHATASE"/>
    <property type="match status" value="1"/>
</dbReference>
<dbReference type="InterPro" id="IPR003595">
    <property type="entry name" value="Tyr_Pase_cat"/>
</dbReference>
<feature type="domain" description="FYVE-type" evidence="14">
    <location>
        <begin position="640"/>
        <end position="691"/>
    </location>
</feature>
<keyword evidence="16" id="KW-1185">Reference proteome</keyword>
<keyword evidence="6" id="KW-0378">Hydrolase</keyword>
<evidence type="ECO:0000259" key="15">
    <source>
        <dbReference type="PROSITE" id="PS51339"/>
    </source>
</evidence>
<dbReference type="AlphaFoldDB" id="A0AAJ6QNM9"/>
<comment type="subcellular location">
    <subcellularLocation>
        <location evidence="1">Membrane</location>
    </subcellularLocation>
</comment>
<dbReference type="Pfam" id="PF01363">
    <property type="entry name" value="FYVE"/>
    <property type="match status" value="1"/>
</dbReference>
<evidence type="ECO:0000256" key="10">
    <source>
        <dbReference type="ARBA" id="ARBA00032571"/>
    </source>
</evidence>
<dbReference type="CDD" id="cd13210">
    <property type="entry name" value="PH-GRAM_MTMR6-like"/>
    <property type="match status" value="1"/>
</dbReference>
<keyword evidence="9" id="KW-0472">Membrane</keyword>
<dbReference type="GeneID" id="100901616"/>
<evidence type="ECO:0000313" key="17">
    <source>
        <dbReference type="RefSeq" id="XP_003738894.1"/>
    </source>
</evidence>
<evidence type="ECO:0000256" key="3">
    <source>
        <dbReference type="ARBA" id="ARBA00012903"/>
    </source>
</evidence>
<keyword evidence="4" id="KW-0479">Metal-binding</keyword>
<sequence>MNMIKIPKIENVRMLDRFNEKKHSAGSLFLTTTHLIFSDNKREIWMLHMHIQTVEKQALTTNGCPLVIRCKNFLSATFLVPFERHCHDIYVSLLQLSQPGHVRELFCFHYTACSEDLPKTLGWDFFSLEEEFHRQGVPNKYWSKSDVNSKYQICDTYPSILFVPSNVKDQQLIECSRFRSKGRLPVLTYFHKANGAAITRCSQPLAGFSGKRSPEDEQVFECILKSNPSPKAHFLYIVDTRPKVNAFAQRMAGKGFESEMFYENAKFQFYAIENIHVMRASLSKLLDAAEMRTTNYGAFLATLESSGWLKHIRAVLETANFVSRQIQFGISVVVHCSDGWDRTAQTCALASLLLDPYYRTIKGFQMLIEKDWLSFGHKFIDRCGFIQSDSKEVAPIFTQFIDAVWQLMQQFPAQFEFNERFLIIVHDHAYSAQFGTFVGNCEKDRRELDLSSTTYSLWGYLANNISSFRNPLYTKDSTTPAVLEPCLSSQGVRYWRGMYNRFEAGVHPREPTGDLLSALRDHTLSMKEHSEYLKKQIEQLKNELAHDIVYESDVDPLGVTKEKSEVIIEDHEKKTFSNQNSCYTDEQKHPLALADDNTAYCNNVNLDCDSETSLKVDNIHQKGSVALKWMSLRKPVQCPCALPVDCSSRKFHCWSCGGIYCGRCLDGQLALPGHLSGRSVTVCRACFKMLTKSQSEETT</sequence>
<dbReference type="Gene3D" id="2.30.29.30">
    <property type="entry name" value="Pleckstrin-homology domain (PH domain)/Phosphotyrosine-binding domain (PTB)"/>
    <property type="match status" value="1"/>
</dbReference>
<dbReference type="Pfam" id="PF21098">
    <property type="entry name" value="PH-GRAM_MTMR6-like"/>
    <property type="match status" value="1"/>
</dbReference>
<dbReference type="GO" id="GO:0004438">
    <property type="term" value="F:phosphatidylinositol-3-phosphate phosphatase activity"/>
    <property type="evidence" value="ECO:0007669"/>
    <property type="project" value="TreeGrafter"/>
</dbReference>
<dbReference type="SUPFAM" id="SSF52799">
    <property type="entry name" value="(Phosphotyrosine protein) phosphatases II"/>
    <property type="match status" value="1"/>
</dbReference>
<dbReference type="PROSITE" id="PS50178">
    <property type="entry name" value="ZF_FYVE"/>
    <property type="match status" value="1"/>
</dbReference>
<reference evidence="17" key="1">
    <citation type="submission" date="2025-08" db="UniProtKB">
        <authorList>
            <consortium name="RefSeq"/>
        </authorList>
    </citation>
    <scope>IDENTIFICATION</scope>
</reference>
<evidence type="ECO:0000256" key="13">
    <source>
        <dbReference type="PROSITE-ProRule" id="PRU00091"/>
    </source>
</evidence>
<name>A0AAJ6QNM9_9ACAR</name>
<dbReference type="InterPro" id="IPR013083">
    <property type="entry name" value="Znf_RING/FYVE/PHD"/>
</dbReference>
<dbReference type="EC" id="3.1.3.95" evidence="3"/>
<evidence type="ECO:0000313" key="16">
    <source>
        <dbReference type="Proteomes" id="UP000694867"/>
    </source>
</evidence>
<evidence type="ECO:0000256" key="12">
    <source>
        <dbReference type="PIRSR" id="PIRSR630564-2"/>
    </source>
</evidence>
<dbReference type="RefSeq" id="XP_003738894.1">
    <property type="nucleotide sequence ID" value="XM_003738846.2"/>
</dbReference>
<evidence type="ECO:0000259" key="14">
    <source>
        <dbReference type="PROSITE" id="PS50178"/>
    </source>
</evidence>
<dbReference type="InterPro" id="IPR029021">
    <property type="entry name" value="Prot-tyrosine_phosphatase-like"/>
</dbReference>
<feature type="binding site" evidence="12">
    <location>
        <begin position="274"/>
        <end position="275"/>
    </location>
    <ligand>
        <name>substrate</name>
    </ligand>
</feature>
<dbReference type="SUPFAM" id="SSF57903">
    <property type="entry name" value="FYVE/PHD zinc finger"/>
    <property type="match status" value="1"/>
</dbReference>
<dbReference type="SUPFAM" id="SSF50729">
    <property type="entry name" value="PH domain-like"/>
    <property type="match status" value="1"/>
</dbReference>
<dbReference type="CDD" id="cd15738">
    <property type="entry name" value="FYVE_MTMR_unchar"/>
    <property type="match status" value="1"/>
</dbReference>
<dbReference type="PANTHER" id="PTHR10807">
    <property type="entry name" value="MYOTUBULARIN-RELATED"/>
    <property type="match status" value="1"/>
</dbReference>
<dbReference type="InterPro" id="IPR011011">
    <property type="entry name" value="Znf_FYVE_PHD"/>
</dbReference>
<dbReference type="GO" id="GO:0046856">
    <property type="term" value="P:phosphatidylinositol dephosphorylation"/>
    <property type="evidence" value="ECO:0007669"/>
    <property type="project" value="TreeGrafter"/>
</dbReference>
<dbReference type="SMART" id="SM00404">
    <property type="entry name" value="PTPc_motif"/>
    <property type="match status" value="1"/>
</dbReference>
<dbReference type="Gene3D" id="3.30.40.10">
    <property type="entry name" value="Zinc/RING finger domain, C3HC4 (zinc finger)"/>
    <property type="match status" value="1"/>
</dbReference>
<keyword evidence="7" id="KW-0862">Zinc</keyword>
<comment type="similarity">
    <text evidence="2">Belongs to the protein-tyrosine phosphatase family. Non-receptor class myotubularin subfamily.</text>
</comment>
<dbReference type="PROSITE" id="PS51339">
    <property type="entry name" value="PPASE_MYOTUBULARIN"/>
    <property type="match status" value="1"/>
</dbReference>
<dbReference type="InterPro" id="IPR000306">
    <property type="entry name" value="Znf_FYVE"/>
</dbReference>
<dbReference type="PROSITE" id="PS00383">
    <property type="entry name" value="TYR_PHOSPHATASE_1"/>
    <property type="match status" value="1"/>
</dbReference>
<dbReference type="InterPro" id="IPR011993">
    <property type="entry name" value="PH-like_dom_sf"/>
</dbReference>
<evidence type="ECO:0000256" key="6">
    <source>
        <dbReference type="ARBA" id="ARBA00022801"/>
    </source>
</evidence>
<dbReference type="InterPro" id="IPR048994">
    <property type="entry name" value="PH-GRAM_MTMR6-9"/>
</dbReference>
<feature type="binding site" evidence="12">
    <location>
        <begin position="336"/>
        <end position="342"/>
    </location>
    <ligand>
        <name>substrate</name>
    </ligand>
</feature>
<feature type="active site" description="Phosphocysteine intermediate" evidence="11">
    <location>
        <position position="336"/>
    </location>
</feature>
<dbReference type="InterPro" id="IPR016130">
    <property type="entry name" value="Tyr_Pase_AS"/>
</dbReference>
<dbReference type="SMART" id="SM00064">
    <property type="entry name" value="FYVE"/>
    <property type="match status" value="1"/>
</dbReference>
<gene>
    <name evidence="17" type="primary">LOC100901616</name>
</gene>
<dbReference type="InterPro" id="IPR017455">
    <property type="entry name" value="Znf_FYVE-rel"/>
</dbReference>
<protein>
    <recommendedName>
        <fullName evidence="3">phosphatidylinositol-3,5-bisphosphate 3-phosphatase</fullName>
        <ecNumber evidence="3">3.1.3.95</ecNumber>
    </recommendedName>
    <alternativeName>
        <fullName evidence="10">Phosphatidylinositol-3,5-bisphosphate 3-phosphatase</fullName>
    </alternativeName>
</protein>
<dbReference type="Pfam" id="PF06602">
    <property type="entry name" value="Myotub-related"/>
    <property type="match status" value="1"/>
</dbReference>
<dbReference type="GO" id="GO:0008270">
    <property type="term" value="F:zinc ion binding"/>
    <property type="evidence" value="ECO:0007669"/>
    <property type="project" value="UniProtKB-KW"/>
</dbReference>
<keyword evidence="5 13" id="KW-0863">Zinc-finger</keyword>